<feature type="region of interest" description="Disordered" evidence="1">
    <location>
        <begin position="27"/>
        <end position="97"/>
    </location>
</feature>
<feature type="region of interest" description="Disordered" evidence="1">
    <location>
        <begin position="136"/>
        <end position="159"/>
    </location>
</feature>
<gene>
    <name evidence="3" type="ORF">RND15_35670</name>
</gene>
<comment type="caution">
    <text evidence="3">The sequence shown here is derived from an EMBL/GenBank/DDBJ whole genome shotgun (WGS) entry which is preliminary data.</text>
</comment>
<dbReference type="PROSITE" id="PS51257">
    <property type="entry name" value="PROKAR_LIPOPROTEIN"/>
    <property type="match status" value="1"/>
</dbReference>
<accession>A0ABU2XR01</accession>
<proteinExistence type="predicted"/>
<evidence type="ECO:0000256" key="1">
    <source>
        <dbReference type="SAM" id="MobiDB-lite"/>
    </source>
</evidence>
<sequence>MSRRILGMAAAVPLVLTLALSLTGCGSGSGGDDKVASADGAKKDGGGSSAPSMDPQEMGAKFAQCMREHGIDMEDPEPGQGIRIEIPPGTPKGTVEKAQEACREYDPVQNGGGRKPDAKAQENMRKYAKCMREQGVENFPDPQTGGGLRVDGSVMDDPDFSKAEKACNKYIGGGGTLNRNDG</sequence>
<feature type="compositionally biased region" description="Basic and acidic residues" evidence="1">
    <location>
        <begin position="31"/>
        <end position="45"/>
    </location>
</feature>
<feature type="region of interest" description="Disordered" evidence="1">
    <location>
        <begin position="105"/>
        <end position="124"/>
    </location>
</feature>
<dbReference type="EMBL" id="JAVRFD010000023">
    <property type="protein sequence ID" value="MDT0547991.1"/>
    <property type="molecule type" value="Genomic_DNA"/>
</dbReference>
<organism evidence="3 4">
    <name type="scientific">Streptomyces lonegramiae</name>
    <dbReference type="NCBI Taxonomy" id="3075524"/>
    <lineage>
        <taxon>Bacteria</taxon>
        <taxon>Bacillati</taxon>
        <taxon>Actinomycetota</taxon>
        <taxon>Actinomycetes</taxon>
        <taxon>Kitasatosporales</taxon>
        <taxon>Streptomycetaceae</taxon>
        <taxon>Streptomyces</taxon>
    </lineage>
</organism>
<dbReference type="RefSeq" id="WP_311728534.1">
    <property type="nucleotide sequence ID" value="NZ_JAVRFD010000023.1"/>
</dbReference>
<dbReference type="Proteomes" id="UP001180754">
    <property type="component" value="Unassembled WGS sequence"/>
</dbReference>
<feature type="chain" id="PRO_5045096180" description="Lipoprotein" evidence="2">
    <location>
        <begin position="25"/>
        <end position="182"/>
    </location>
</feature>
<name>A0ABU2XR01_9ACTN</name>
<evidence type="ECO:0000256" key="2">
    <source>
        <dbReference type="SAM" id="SignalP"/>
    </source>
</evidence>
<evidence type="ECO:0000313" key="4">
    <source>
        <dbReference type="Proteomes" id="UP001180754"/>
    </source>
</evidence>
<evidence type="ECO:0008006" key="5">
    <source>
        <dbReference type="Google" id="ProtNLM"/>
    </source>
</evidence>
<protein>
    <recommendedName>
        <fullName evidence="5">Lipoprotein</fullName>
    </recommendedName>
</protein>
<evidence type="ECO:0000313" key="3">
    <source>
        <dbReference type="EMBL" id="MDT0547991.1"/>
    </source>
</evidence>
<keyword evidence="2" id="KW-0732">Signal</keyword>
<reference evidence="3" key="1">
    <citation type="submission" date="2024-05" db="EMBL/GenBank/DDBJ databases">
        <title>30 novel species of actinomycetes from the DSMZ collection.</title>
        <authorList>
            <person name="Nouioui I."/>
        </authorList>
    </citation>
    <scope>NUCLEOTIDE SEQUENCE</scope>
    <source>
        <strain evidence="3">DSM 41529</strain>
    </source>
</reference>
<feature type="signal peptide" evidence="2">
    <location>
        <begin position="1"/>
        <end position="24"/>
    </location>
</feature>
<feature type="compositionally biased region" description="Basic and acidic residues" evidence="1">
    <location>
        <begin position="114"/>
        <end position="124"/>
    </location>
</feature>
<keyword evidence="4" id="KW-1185">Reference proteome</keyword>